<dbReference type="Pfam" id="PF09253">
    <property type="entry name" value="Ole_e_6"/>
    <property type="match status" value="1"/>
</dbReference>
<feature type="chain" id="PRO_5021508482" description="Pollen allergen ole e 6" evidence="1">
    <location>
        <begin position="28"/>
        <end position="79"/>
    </location>
</feature>
<dbReference type="InterPro" id="IPR015333">
    <property type="entry name" value="Pollen_allergen_ole-e-6"/>
</dbReference>
<dbReference type="Proteomes" id="UP000316621">
    <property type="component" value="Chromosome 5"/>
</dbReference>
<evidence type="ECO:0008006" key="4">
    <source>
        <dbReference type="Google" id="ProtNLM"/>
    </source>
</evidence>
<accession>A0A4Y7JUE3</accession>
<dbReference type="SUPFAM" id="SSF111388">
    <property type="entry name" value="Pollen allergen ole e 6"/>
    <property type="match status" value="1"/>
</dbReference>
<evidence type="ECO:0000256" key="1">
    <source>
        <dbReference type="SAM" id="SignalP"/>
    </source>
</evidence>
<dbReference type="PANTHER" id="PTHR35632">
    <property type="entry name" value="MAJOR POLLEN ALLERGEN OLE E 6-LIKE"/>
    <property type="match status" value="1"/>
</dbReference>
<sequence>MARKITALFVMCIVLVAATFYVHETAASDAPTPEFVSCFNNCKDECLTTLTGQTYKCEIKCDDECSKKEAEHKIKTIFG</sequence>
<dbReference type="Gramene" id="RZC63660">
    <property type="protein sequence ID" value="RZC63660"/>
    <property type="gene ID" value="C5167_025423"/>
</dbReference>
<keyword evidence="1" id="KW-0732">Signal</keyword>
<reference evidence="2 3" key="1">
    <citation type="journal article" date="2018" name="Science">
        <title>The opium poppy genome and morphinan production.</title>
        <authorList>
            <person name="Guo L."/>
            <person name="Winzer T."/>
            <person name="Yang X."/>
            <person name="Li Y."/>
            <person name="Ning Z."/>
            <person name="He Z."/>
            <person name="Teodor R."/>
            <person name="Lu Y."/>
            <person name="Bowser T.A."/>
            <person name="Graham I.A."/>
            <person name="Ye K."/>
        </authorList>
    </citation>
    <scope>NUCLEOTIDE SEQUENCE [LARGE SCALE GENOMIC DNA]</scope>
    <source>
        <strain evidence="3">cv. HN1</strain>
        <tissue evidence="2">Leaves</tissue>
    </source>
</reference>
<proteinExistence type="predicted"/>
<protein>
    <recommendedName>
        <fullName evidence="4">Pollen allergen ole e 6</fullName>
    </recommendedName>
</protein>
<evidence type="ECO:0000313" key="2">
    <source>
        <dbReference type="EMBL" id="RZC63660.1"/>
    </source>
</evidence>
<dbReference type="Gene3D" id="1.10.287.720">
    <property type="entry name" value="Pollen allergen ole e 6"/>
    <property type="match status" value="1"/>
</dbReference>
<dbReference type="InterPro" id="IPR036466">
    <property type="entry name" value="Pollen_allergen_ole-e-6_sf"/>
</dbReference>
<evidence type="ECO:0000313" key="3">
    <source>
        <dbReference type="Proteomes" id="UP000316621"/>
    </source>
</evidence>
<keyword evidence="3" id="KW-1185">Reference proteome</keyword>
<dbReference type="PANTHER" id="PTHR35632:SF1">
    <property type="entry name" value="MAJOR POLLEN ALLERGEN OLE E 6-LIKE"/>
    <property type="match status" value="1"/>
</dbReference>
<dbReference type="OMA" id="YTRCEMK"/>
<gene>
    <name evidence="2" type="ORF">C5167_025423</name>
</gene>
<feature type="signal peptide" evidence="1">
    <location>
        <begin position="1"/>
        <end position="27"/>
    </location>
</feature>
<dbReference type="AlphaFoldDB" id="A0A4Y7JUE3"/>
<organism evidence="2 3">
    <name type="scientific">Papaver somniferum</name>
    <name type="common">Opium poppy</name>
    <dbReference type="NCBI Taxonomy" id="3469"/>
    <lineage>
        <taxon>Eukaryota</taxon>
        <taxon>Viridiplantae</taxon>
        <taxon>Streptophyta</taxon>
        <taxon>Embryophyta</taxon>
        <taxon>Tracheophyta</taxon>
        <taxon>Spermatophyta</taxon>
        <taxon>Magnoliopsida</taxon>
        <taxon>Ranunculales</taxon>
        <taxon>Papaveraceae</taxon>
        <taxon>Papaveroideae</taxon>
        <taxon>Papaver</taxon>
    </lineage>
</organism>
<name>A0A4Y7JUE3_PAPSO</name>
<dbReference type="EMBL" id="CM010719">
    <property type="protein sequence ID" value="RZC63660.1"/>
    <property type="molecule type" value="Genomic_DNA"/>
</dbReference>